<dbReference type="InterPro" id="IPR037208">
    <property type="entry name" value="Spo0E-like_sf"/>
</dbReference>
<name>A0A3P3TAV1_9BACL</name>
<reference evidence="1 2" key="1">
    <citation type="submission" date="2018-11" db="EMBL/GenBank/DDBJ databases">
        <title>Genome sequencing of Paenibacillus sp. KCOM 3021 (= ChDC PVNT-B20).</title>
        <authorList>
            <person name="Kook J.-K."/>
            <person name="Park S.-N."/>
            <person name="Lim Y.K."/>
        </authorList>
    </citation>
    <scope>NUCLEOTIDE SEQUENCE [LARGE SCALE GENOMIC DNA]</scope>
    <source>
        <strain evidence="1 2">KCOM 3021</strain>
    </source>
</reference>
<dbReference type="Proteomes" id="UP000267017">
    <property type="component" value="Unassembled WGS sequence"/>
</dbReference>
<accession>A0A3P3TAV1</accession>
<keyword evidence="2" id="KW-1185">Reference proteome</keyword>
<dbReference type="AlphaFoldDB" id="A0A3P3TAV1"/>
<sequence length="87" mass="10172">MRYKIVRGSKIYVGHRRKVQLKEQIEVLRRDLHELAEKFGIMSPIVLKKSEELDKVLNKYNLLVVKGILKTEIVRRTQKLTAGDAKN</sequence>
<evidence type="ECO:0000313" key="1">
    <source>
        <dbReference type="EMBL" id="RRJ55012.1"/>
    </source>
</evidence>
<comment type="caution">
    <text evidence="1">The sequence shown here is derived from an EMBL/GenBank/DDBJ whole genome shotgun (WGS) entry which is preliminary data.</text>
</comment>
<dbReference type="OrthoDB" id="9993369at2"/>
<protein>
    <submittedName>
        <fullName evidence="1">Aspartyl-phosphate phosphatase Spo0E family protein</fullName>
    </submittedName>
</protein>
<dbReference type="SUPFAM" id="SSF140500">
    <property type="entry name" value="BAS1536-like"/>
    <property type="match status" value="1"/>
</dbReference>
<dbReference type="InterPro" id="IPR018540">
    <property type="entry name" value="Spo0E-like"/>
</dbReference>
<dbReference type="EMBL" id="RRCN01000002">
    <property type="protein sequence ID" value="RRJ55012.1"/>
    <property type="molecule type" value="Genomic_DNA"/>
</dbReference>
<proteinExistence type="predicted"/>
<dbReference type="GO" id="GO:0043937">
    <property type="term" value="P:regulation of sporulation"/>
    <property type="evidence" value="ECO:0007669"/>
    <property type="project" value="InterPro"/>
</dbReference>
<dbReference type="Pfam" id="PF09388">
    <property type="entry name" value="SpoOE-like"/>
    <property type="match status" value="1"/>
</dbReference>
<dbReference type="InterPro" id="IPR036638">
    <property type="entry name" value="HLH_DNA-bd_sf"/>
</dbReference>
<evidence type="ECO:0000313" key="2">
    <source>
        <dbReference type="Proteomes" id="UP000267017"/>
    </source>
</evidence>
<gene>
    <name evidence="1" type="ORF">EHV15_34830</name>
</gene>
<dbReference type="Gene3D" id="4.10.280.10">
    <property type="entry name" value="Helix-loop-helix DNA-binding domain"/>
    <property type="match status" value="1"/>
</dbReference>
<dbReference type="GO" id="GO:0046983">
    <property type="term" value="F:protein dimerization activity"/>
    <property type="evidence" value="ECO:0007669"/>
    <property type="project" value="InterPro"/>
</dbReference>
<organism evidence="1 2">
    <name type="scientific">Paenibacillus oralis</name>
    <dbReference type="NCBI Taxonomy" id="2490856"/>
    <lineage>
        <taxon>Bacteria</taxon>
        <taxon>Bacillati</taxon>
        <taxon>Bacillota</taxon>
        <taxon>Bacilli</taxon>
        <taxon>Bacillales</taxon>
        <taxon>Paenibacillaceae</taxon>
        <taxon>Paenibacillus</taxon>
    </lineage>
</organism>